<evidence type="ECO:0008006" key="5">
    <source>
        <dbReference type="Google" id="ProtNLM"/>
    </source>
</evidence>
<evidence type="ECO:0000256" key="1">
    <source>
        <dbReference type="ARBA" id="ARBA00022737"/>
    </source>
</evidence>
<dbReference type="GO" id="GO:0000447">
    <property type="term" value="P:endonucleolytic cleavage in ITS1 to separate SSU-rRNA from 5.8S rRNA and LSU-rRNA from tricistronic rRNA transcript (SSU-rRNA, 5.8S rRNA, LSU-rRNA)"/>
    <property type="evidence" value="ECO:0007669"/>
    <property type="project" value="TreeGrafter"/>
</dbReference>
<dbReference type="InParanoid" id="A0A1E7FTJ1"/>
<feature type="region of interest" description="Disordered" evidence="2">
    <location>
        <begin position="565"/>
        <end position="588"/>
    </location>
</feature>
<dbReference type="AlphaFoldDB" id="A0A1E7FTJ1"/>
<feature type="compositionally biased region" description="Acidic residues" evidence="2">
    <location>
        <begin position="62"/>
        <end position="76"/>
    </location>
</feature>
<proteinExistence type="predicted"/>
<dbReference type="InterPro" id="IPR001313">
    <property type="entry name" value="Pumilio_RNA-bd_rpt"/>
</dbReference>
<dbReference type="GO" id="GO:0000472">
    <property type="term" value="P:endonucleolytic cleavage to generate mature 5'-end of SSU-rRNA from (SSU-rRNA, 5.8S rRNA, LSU-rRNA)"/>
    <property type="evidence" value="ECO:0007669"/>
    <property type="project" value="TreeGrafter"/>
</dbReference>
<dbReference type="Proteomes" id="UP000095751">
    <property type="component" value="Unassembled WGS sequence"/>
</dbReference>
<dbReference type="KEGG" id="fcy:FRACYDRAFT_180005"/>
<dbReference type="GO" id="GO:0030688">
    <property type="term" value="C:preribosome, small subunit precursor"/>
    <property type="evidence" value="ECO:0007669"/>
    <property type="project" value="TreeGrafter"/>
</dbReference>
<name>A0A1E7FTJ1_9STRA</name>
<protein>
    <recommendedName>
        <fullName evidence="5">Pumilio domain-containing protein NOP9</fullName>
    </recommendedName>
</protein>
<reference evidence="3 4" key="1">
    <citation type="submission" date="2016-09" db="EMBL/GenBank/DDBJ databases">
        <title>Extensive genetic diversity and differential bi-allelic expression allows diatom success in the polar Southern Ocean.</title>
        <authorList>
            <consortium name="DOE Joint Genome Institute"/>
            <person name="Mock T."/>
            <person name="Otillar R.P."/>
            <person name="Strauss J."/>
            <person name="Dupont C."/>
            <person name="Frickenhaus S."/>
            <person name="Maumus F."/>
            <person name="Mcmullan M."/>
            <person name="Sanges R."/>
            <person name="Schmutz J."/>
            <person name="Toseland A."/>
            <person name="Valas R."/>
            <person name="Veluchamy A."/>
            <person name="Ward B.J."/>
            <person name="Allen A."/>
            <person name="Barry K."/>
            <person name="Falciatore A."/>
            <person name="Ferrante M."/>
            <person name="Fortunato A.E."/>
            <person name="Gloeckner G."/>
            <person name="Gruber A."/>
            <person name="Hipkin R."/>
            <person name="Janech M."/>
            <person name="Kroth P."/>
            <person name="Leese F."/>
            <person name="Lindquist E."/>
            <person name="Lyon B.R."/>
            <person name="Martin J."/>
            <person name="Mayer C."/>
            <person name="Parker M."/>
            <person name="Quesneville H."/>
            <person name="Raymond J."/>
            <person name="Uhlig C."/>
            <person name="Valentin K.U."/>
            <person name="Worden A.Z."/>
            <person name="Armbrust E.V."/>
            <person name="Bowler C."/>
            <person name="Green B."/>
            <person name="Moulton V."/>
            <person name="Van Oosterhout C."/>
            <person name="Grigoriev I."/>
        </authorList>
    </citation>
    <scope>NUCLEOTIDE SEQUENCE [LARGE SCALE GENOMIC DNA]</scope>
    <source>
        <strain evidence="3 4">CCMP1102</strain>
    </source>
</reference>
<feature type="region of interest" description="Disordered" evidence="2">
    <location>
        <begin position="804"/>
        <end position="857"/>
    </location>
</feature>
<feature type="region of interest" description="Disordered" evidence="2">
    <location>
        <begin position="238"/>
        <end position="291"/>
    </location>
</feature>
<dbReference type="SMART" id="SM00025">
    <property type="entry name" value="Pumilio"/>
    <property type="match status" value="4"/>
</dbReference>
<dbReference type="OrthoDB" id="392571at2759"/>
<dbReference type="InterPro" id="IPR016024">
    <property type="entry name" value="ARM-type_fold"/>
</dbReference>
<organism evidence="3 4">
    <name type="scientific">Fragilariopsis cylindrus CCMP1102</name>
    <dbReference type="NCBI Taxonomy" id="635003"/>
    <lineage>
        <taxon>Eukaryota</taxon>
        <taxon>Sar</taxon>
        <taxon>Stramenopiles</taxon>
        <taxon>Ochrophyta</taxon>
        <taxon>Bacillariophyta</taxon>
        <taxon>Bacillariophyceae</taxon>
        <taxon>Bacillariophycidae</taxon>
        <taxon>Bacillariales</taxon>
        <taxon>Bacillariaceae</taxon>
        <taxon>Fragilariopsis</taxon>
    </lineage>
</organism>
<dbReference type="GO" id="GO:0000056">
    <property type="term" value="P:ribosomal small subunit export from nucleus"/>
    <property type="evidence" value="ECO:0007669"/>
    <property type="project" value="TreeGrafter"/>
</dbReference>
<feature type="region of interest" description="Disordered" evidence="2">
    <location>
        <begin position="41"/>
        <end position="76"/>
    </location>
</feature>
<feature type="compositionally biased region" description="Basic residues" evidence="2">
    <location>
        <begin position="260"/>
        <end position="273"/>
    </location>
</feature>
<dbReference type="PANTHER" id="PTHR13102">
    <property type="entry name" value="NUCLEOLAR PROTEIN 9"/>
    <property type="match status" value="1"/>
</dbReference>
<dbReference type="GO" id="GO:0003723">
    <property type="term" value="F:RNA binding"/>
    <property type="evidence" value="ECO:0007669"/>
    <property type="project" value="InterPro"/>
</dbReference>
<evidence type="ECO:0000313" key="4">
    <source>
        <dbReference type="Proteomes" id="UP000095751"/>
    </source>
</evidence>
<accession>A0A1E7FTJ1</accession>
<feature type="compositionally biased region" description="Basic residues" evidence="2">
    <location>
        <begin position="808"/>
        <end position="818"/>
    </location>
</feature>
<dbReference type="InterPro" id="IPR011989">
    <property type="entry name" value="ARM-like"/>
</dbReference>
<keyword evidence="1" id="KW-0677">Repeat</keyword>
<dbReference type="EMBL" id="KV784354">
    <property type="protein sequence ID" value="OEU21415.1"/>
    <property type="molecule type" value="Genomic_DNA"/>
</dbReference>
<evidence type="ECO:0000256" key="2">
    <source>
        <dbReference type="SAM" id="MobiDB-lite"/>
    </source>
</evidence>
<dbReference type="GO" id="GO:0005730">
    <property type="term" value="C:nucleolus"/>
    <property type="evidence" value="ECO:0007669"/>
    <property type="project" value="TreeGrafter"/>
</dbReference>
<dbReference type="GO" id="GO:0000480">
    <property type="term" value="P:endonucleolytic cleavage in 5'-ETS of tricistronic rRNA transcript (SSU-rRNA, 5.8S rRNA, LSU-rRNA)"/>
    <property type="evidence" value="ECO:0007669"/>
    <property type="project" value="TreeGrafter"/>
</dbReference>
<sequence length="857" mass="94244">MEDTTSSTGYHRPRRPASDTIAYLRGLPLDIDTAHQEVSRFLSSSSKVTRKDIQNNEQDNNNNEDDDDEDDNVDDDFPQSLAAAFSALDEVKSEIASLAGDEYGSQSIEILTRIAAPYSEIASRILLNACKGYYLHLTTHRYGSHVLQTILQLSMVSIAAGAGAGAAADKNDLALHEEAPPSLKEEDENNMSLPSLYELIIGVVDELSPHITELAVHLCGSHVVRTLLCVLGGVTLESSRHDTSNSNNKKQFDMGGTIRGRLKPKKKKKKKKPSSSDDSSSSSASTPQAGTMTIVYQTNSRIEPNKFQPTLESLSQALLGERSAEPGELQQHACHASAGPLLIVLIRVLTYSTDLARNEFLKLSSSKSKTKQPLEETAKINANSSIADFRLGIPKSEPRYNEGSLADNAVKQILCWQEGNDASGDQQHAHDVIYGLSGEPRGSHVLETIMRLCPDEFYESLLKYGNFLSAQAMQDYVDHNVSNFVVQTMLSTVRNKDQAELVLKTVEKIISTGLTIDSTKKRQGILWRATELAAKYRIEQDGILKSIRLGFLAINNSVIAPVDATNNEIDDNNDNDNSEGGKKKKKRKKASAVDFKDCIPMLIGLKRNPVDDQRITLDVAGCRSVHHMLRFSPRLCEDVLEGIIKGMSVEDLISITKDGLGSRCIMDGILDGPVKTPIFANATNDLREKLAGHWSSLATDRVGHHTVKKLFKSLPRIDDKAKLVEELLEGGNRLRGNTMGRSVIEACAVDVYDENRKEWRHKVGRMLSSTEESFLAEVTHDRSTTKAAATTTEGEETITTVATAATKTKAKRKRRRKRATDDTDLDNDSESRKSQKSSSSSGITMESIMDVMNVGNN</sequence>
<dbReference type="GO" id="GO:0030686">
    <property type="term" value="C:90S preribosome"/>
    <property type="evidence" value="ECO:0007669"/>
    <property type="project" value="TreeGrafter"/>
</dbReference>
<dbReference type="InterPro" id="IPR040000">
    <property type="entry name" value="NOP9"/>
</dbReference>
<feature type="compositionally biased region" description="Acidic residues" evidence="2">
    <location>
        <begin position="568"/>
        <end position="577"/>
    </location>
</feature>
<keyword evidence="4" id="KW-1185">Reference proteome</keyword>
<dbReference type="PANTHER" id="PTHR13102:SF0">
    <property type="entry name" value="NUCLEOLAR PROTEIN 9"/>
    <property type="match status" value="1"/>
</dbReference>
<dbReference type="SUPFAM" id="SSF48371">
    <property type="entry name" value="ARM repeat"/>
    <property type="match status" value="2"/>
</dbReference>
<gene>
    <name evidence="3" type="ORF">FRACYDRAFT_180005</name>
</gene>
<dbReference type="Gene3D" id="1.25.10.10">
    <property type="entry name" value="Leucine-rich Repeat Variant"/>
    <property type="match status" value="3"/>
</dbReference>
<evidence type="ECO:0000313" key="3">
    <source>
        <dbReference type="EMBL" id="OEU21415.1"/>
    </source>
</evidence>
<dbReference type="Pfam" id="PF22493">
    <property type="entry name" value="PUF_NOP9"/>
    <property type="match status" value="1"/>
</dbReference>